<evidence type="ECO:0000313" key="1">
    <source>
        <dbReference type="EMBL" id="PCF94112.1"/>
    </source>
</evidence>
<dbReference type="EMBL" id="NWUX01000024">
    <property type="protein sequence ID" value="PCF94112.1"/>
    <property type="molecule type" value="Genomic_DNA"/>
</dbReference>
<comment type="caution">
    <text evidence="1">The sequence shown here is derived from an EMBL/GenBank/DDBJ whole genome shotgun (WGS) entry which is preliminary data.</text>
</comment>
<protein>
    <submittedName>
        <fullName evidence="1">Uncharacterized protein</fullName>
    </submittedName>
</protein>
<sequence>MLQLQSIDLSAVAINSGFTGPVHVSLSLIGDSMYCTETTLNTFGILAVERLSLMLQDIASQLTKFPEGTQAARLTHFRIPPSGSSEEALGLDIKAIVVSGEEGQHLLLAKADELELSELLIAA</sequence>
<gene>
    <name evidence="1" type="ORF">CPA45_19240</name>
</gene>
<organism evidence="1 2">
    <name type="scientific">Vreelandella nigrificans</name>
    <dbReference type="NCBI Taxonomy" id="2042704"/>
    <lineage>
        <taxon>Bacteria</taxon>
        <taxon>Pseudomonadati</taxon>
        <taxon>Pseudomonadota</taxon>
        <taxon>Gammaproteobacteria</taxon>
        <taxon>Oceanospirillales</taxon>
        <taxon>Halomonadaceae</taxon>
        <taxon>Vreelandella</taxon>
    </lineage>
</organism>
<evidence type="ECO:0000313" key="2">
    <source>
        <dbReference type="Proteomes" id="UP000218677"/>
    </source>
</evidence>
<dbReference type="Proteomes" id="UP000218677">
    <property type="component" value="Unassembled WGS sequence"/>
</dbReference>
<dbReference type="OrthoDB" id="6163558at2"/>
<keyword evidence="2" id="KW-1185">Reference proteome</keyword>
<accession>A0A2A4HGV4</accession>
<name>A0A2A4HGV4_9GAMM</name>
<dbReference type="RefSeq" id="WP_096654364.1">
    <property type="nucleotide sequence ID" value="NZ_NWUX01000024.1"/>
</dbReference>
<dbReference type="AlphaFoldDB" id="A0A2A4HGV4"/>
<reference evidence="2" key="1">
    <citation type="submission" date="2017-09" db="EMBL/GenBank/DDBJ databases">
        <authorList>
            <person name="Cho G.-S."/>
            <person name="Oguntoyinbo F.A."/>
            <person name="Cnockaert M."/>
            <person name="Kabisch J."/>
            <person name="Neve H."/>
            <person name="Bockelmann W."/>
            <person name="Wenning M."/>
            <person name="Franz C.M."/>
            <person name="Vandamme P."/>
        </authorList>
    </citation>
    <scope>NUCLEOTIDE SEQUENCE [LARGE SCALE GENOMIC DNA]</scope>
    <source>
        <strain evidence="2">MBT G8648</strain>
    </source>
</reference>
<proteinExistence type="predicted"/>